<dbReference type="Pfam" id="PF13466">
    <property type="entry name" value="STAS_2"/>
    <property type="match status" value="1"/>
</dbReference>
<dbReference type="HOGENOM" id="CLU_115403_13_5_4"/>
<protein>
    <recommendedName>
        <fullName evidence="1">MlaB-like STAS domain-containing protein</fullName>
    </recommendedName>
</protein>
<dbReference type="Gene3D" id="3.30.750.24">
    <property type="entry name" value="STAS domain"/>
    <property type="match status" value="1"/>
</dbReference>
<reference evidence="2" key="1">
    <citation type="submission" date="2011-10" db="EMBL/GenBank/DDBJ databases">
        <title>The Genome Sequence of Oxalobacter formigenes HOxBLS.</title>
        <authorList>
            <consortium name="The Broad Institute Genome Sequencing Platform"/>
            <person name="Earl A."/>
            <person name="Ward D."/>
            <person name="Feldgarden M."/>
            <person name="Gevers D."/>
            <person name="Allison M.J."/>
            <person name="Humphrey S."/>
            <person name="Young S.K."/>
            <person name="Zeng Q."/>
            <person name="Gargeya S."/>
            <person name="Fitzgerald M."/>
            <person name="Haas B."/>
            <person name="Abouelleil A."/>
            <person name="Alvarado L."/>
            <person name="Arachchi H.M."/>
            <person name="Berlin A."/>
            <person name="Brown A."/>
            <person name="Chapman S.B."/>
            <person name="Chen Z."/>
            <person name="Dunbar C."/>
            <person name="Freedman E."/>
            <person name="Gearin G."/>
            <person name="Goldberg J."/>
            <person name="Griggs A."/>
            <person name="Gujja S."/>
            <person name="Heiman D."/>
            <person name="Howarth C."/>
            <person name="Larson L."/>
            <person name="Lui A."/>
            <person name="MacDonald P.J.P."/>
            <person name="Montmayeur A."/>
            <person name="Murphy C."/>
            <person name="Neiman D."/>
            <person name="Pearson M."/>
            <person name="Priest M."/>
            <person name="Roberts A."/>
            <person name="Saif S."/>
            <person name="Shea T."/>
            <person name="Shenoy N."/>
            <person name="Sisk P."/>
            <person name="Stolte C."/>
            <person name="Sykes S."/>
            <person name="Wortman J."/>
            <person name="Nusbaum C."/>
            <person name="Birren B."/>
        </authorList>
    </citation>
    <scope>NUCLEOTIDE SEQUENCE [LARGE SCALE GENOMIC DNA]</scope>
    <source>
        <strain evidence="2">HOxBLS</strain>
    </source>
</reference>
<proteinExistence type="predicted"/>
<dbReference type="eggNOG" id="COG3113">
    <property type="taxonomic scope" value="Bacteria"/>
</dbReference>
<gene>
    <name evidence="2" type="ORF">OFAG_01854</name>
</gene>
<dbReference type="RefSeq" id="WP_005878642.1">
    <property type="nucleotide sequence ID" value="NZ_CABMNL010000001.1"/>
</dbReference>
<feature type="domain" description="MlaB-like STAS" evidence="1">
    <location>
        <begin position="8"/>
        <end position="79"/>
    </location>
</feature>
<evidence type="ECO:0000313" key="2">
    <source>
        <dbReference type="EMBL" id="EEO28701.1"/>
    </source>
</evidence>
<dbReference type="SUPFAM" id="SSF52091">
    <property type="entry name" value="SpoIIaa-like"/>
    <property type="match status" value="1"/>
</dbReference>
<organism evidence="2 3">
    <name type="scientific">Oxalobacter paraformigenes</name>
    <dbReference type="NCBI Taxonomy" id="556268"/>
    <lineage>
        <taxon>Bacteria</taxon>
        <taxon>Pseudomonadati</taxon>
        <taxon>Pseudomonadota</taxon>
        <taxon>Betaproteobacteria</taxon>
        <taxon>Burkholderiales</taxon>
        <taxon>Oxalobacteraceae</taxon>
        <taxon>Oxalobacter</taxon>
    </lineage>
</organism>
<accession>C3X665</accession>
<dbReference type="InterPro" id="IPR036513">
    <property type="entry name" value="STAS_dom_sf"/>
</dbReference>
<keyword evidence="3" id="KW-1185">Reference proteome</keyword>
<comment type="caution">
    <text evidence="2">The sequence shown here is derived from an EMBL/GenBank/DDBJ whole genome shotgun (WGS) entry which is preliminary data.</text>
</comment>
<dbReference type="Proteomes" id="UP000003973">
    <property type="component" value="Unassembled WGS sequence"/>
</dbReference>
<evidence type="ECO:0000313" key="3">
    <source>
        <dbReference type="Proteomes" id="UP000003973"/>
    </source>
</evidence>
<sequence>MSFAITSLNFANAKNVLQEGLKAIARGEHECDLQNLAQIDSASVAVLLAWQRAAQHNHSSLRFVNTPESLVNLASLYGVNNLLTFS</sequence>
<dbReference type="CDD" id="cd07043">
    <property type="entry name" value="STAS_anti-anti-sigma_factors"/>
    <property type="match status" value="1"/>
</dbReference>
<dbReference type="AlphaFoldDB" id="C3X665"/>
<dbReference type="InterPro" id="IPR058548">
    <property type="entry name" value="MlaB-like_STAS"/>
</dbReference>
<dbReference type="EMBL" id="ACDP02000002">
    <property type="protein sequence ID" value="EEO28701.1"/>
    <property type="molecule type" value="Genomic_DNA"/>
</dbReference>
<evidence type="ECO:0000259" key="1">
    <source>
        <dbReference type="Pfam" id="PF13466"/>
    </source>
</evidence>
<name>C3X665_9BURK</name>